<dbReference type="SUPFAM" id="SSF52540">
    <property type="entry name" value="P-loop containing nucleoside triphosphate hydrolases"/>
    <property type="match status" value="1"/>
</dbReference>
<reference evidence="2 3" key="1">
    <citation type="submission" date="2020-07" db="EMBL/GenBank/DDBJ databases">
        <title>Sequencing the genomes of 1000 actinobacteria strains.</title>
        <authorList>
            <person name="Klenk H.-P."/>
        </authorList>
    </citation>
    <scope>NUCLEOTIDE SEQUENCE [LARGE SCALE GENOMIC DNA]</scope>
    <source>
        <strain evidence="2 3">DSM 15475</strain>
    </source>
</reference>
<organism evidence="2 3">
    <name type="scientific">Nesterenkonia xinjiangensis</name>
    <dbReference type="NCBI Taxonomy" id="225327"/>
    <lineage>
        <taxon>Bacteria</taxon>
        <taxon>Bacillati</taxon>
        <taxon>Actinomycetota</taxon>
        <taxon>Actinomycetes</taxon>
        <taxon>Micrococcales</taxon>
        <taxon>Micrococcaceae</taxon>
        <taxon>Nesterenkonia</taxon>
    </lineage>
</organism>
<keyword evidence="3" id="KW-1185">Reference proteome</keyword>
<gene>
    <name evidence="2" type="ORF">HNR09_000293</name>
</gene>
<dbReference type="PANTHER" id="PTHR34383:SF3">
    <property type="entry name" value="POLYPHOSPHATE:AMP PHOSPHOTRANSFERASE"/>
    <property type="match status" value="1"/>
</dbReference>
<dbReference type="NCBIfam" id="TIGR03709">
    <property type="entry name" value="PPK2_rel_1"/>
    <property type="match status" value="1"/>
</dbReference>
<dbReference type="PANTHER" id="PTHR34383">
    <property type="entry name" value="POLYPHOSPHATE:AMP PHOSPHOTRANSFERASE-RELATED"/>
    <property type="match status" value="1"/>
</dbReference>
<evidence type="ECO:0000259" key="1">
    <source>
        <dbReference type="Pfam" id="PF03976"/>
    </source>
</evidence>
<sequence length="331" mass="37365">MTDLPFDADPRGIWRAPGWGAPLHLEEVPTGRRLEFSGKKKRGRRLLAERAEVLADAQERLWAHQVAAADETRAAVMERLTSRVPQLTGDQRGRREQVLTAEVLEALRDVEQGPRVLLVLQGMDASGKGGTVKHVAGSMDPLGVSVTGFGRPTEAERREHYLRRVIRRLPAPGMVGVFDRSHYEDVLVPAVSGDLDADALAGRTETLRLFEDELVRRGFALVKVFLHLSPEEQLERLLSRLDRREKHWKYDPSDADARADFDTFRTVYSGLLEATDADWAPWHIVGADRKWYSRLAVQELLIAALEDLDLGWPRAGYDIDAERARLLQSWL</sequence>
<dbReference type="RefSeq" id="WP_179540438.1">
    <property type="nucleotide sequence ID" value="NZ_BAAALL010000010.1"/>
</dbReference>
<dbReference type="InterPro" id="IPR022488">
    <property type="entry name" value="PPK2-related"/>
</dbReference>
<comment type="caution">
    <text evidence="2">The sequence shown here is derived from an EMBL/GenBank/DDBJ whole genome shotgun (WGS) entry which is preliminary data.</text>
</comment>
<proteinExistence type="predicted"/>
<keyword evidence="2" id="KW-0808">Transferase</keyword>
<dbReference type="Proteomes" id="UP000535437">
    <property type="component" value="Unassembled WGS sequence"/>
</dbReference>
<protein>
    <submittedName>
        <fullName evidence="2">PPK2 family polyphosphate:nucleotide phosphotransferase</fullName>
    </submittedName>
</protein>
<dbReference type="Pfam" id="PF03976">
    <property type="entry name" value="PPK2"/>
    <property type="match status" value="1"/>
</dbReference>
<evidence type="ECO:0000313" key="2">
    <source>
        <dbReference type="EMBL" id="NYJ76882.1"/>
    </source>
</evidence>
<dbReference type="InterPro" id="IPR027417">
    <property type="entry name" value="P-loop_NTPase"/>
</dbReference>
<dbReference type="AlphaFoldDB" id="A0A7Z0KAR4"/>
<dbReference type="GO" id="GO:0016776">
    <property type="term" value="F:phosphotransferase activity, phosphate group as acceptor"/>
    <property type="evidence" value="ECO:0007669"/>
    <property type="project" value="InterPro"/>
</dbReference>
<feature type="domain" description="Polyphosphate kinase-2-related" evidence="1">
    <location>
        <begin position="99"/>
        <end position="307"/>
    </location>
</feature>
<accession>A0A7Z0KAR4</accession>
<dbReference type="EMBL" id="JACCFY010000001">
    <property type="protein sequence ID" value="NYJ76882.1"/>
    <property type="molecule type" value="Genomic_DNA"/>
</dbReference>
<dbReference type="InterPro" id="IPR022300">
    <property type="entry name" value="PPK2-rel_1"/>
</dbReference>
<dbReference type="GO" id="GO:0006797">
    <property type="term" value="P:polyphosphate metabolic process"/>
    <property type="evidence" value="ECO:0007669"/>
    <property type="project" value="InterPro"/>
</dbReference>
<name>A0A7Z0KAR4_9MICC</name>
<evidence type="ECO:0000313" key="3">
    <source>
        <dbReference type="Proteomes" id="UP000535437"/>
    </source>
</evidence>
<dbReference type="Gene3D" id="3.40.50.300">
    <property type="entry name" value="P-loop containing nucleotide triphosphate hydrolases"/>
    <property type="match status" value="1"/>
</dbReference>